<comment type="similarity">
    <text evidence="1">Belongs to the short-chain dehydrogenases/reductases (SDR) family.</text>
</comment>
<gene>
    <name evidence="3" type="ORF">RB602_01895</name>
</gene>
<evidence type="ECO:0000313" key="3">
    <source>
        <dbReference type="EMBL" id="WOE75490.1"/>
    </source>
</evidence>
<dbReference type="SUPFAM" id="SSF51735">
    <property type="entry name" value="NAD(P)-binding Rossmann-fold domains"/>
    <property type="match status" value="1"/>
</dbReference>
<organism evidence="3 4">
    <name type="scientific">Alterisphingorhabdus coralli</name>
    <dbReference type="NCBI Taxonomy" id="3071408"/>
    <lineage>
        <taxon>Bacteria</taxon>
        <taxon>Pseudomonadati</taxon>
        <taxon>Pseudomonadota</taxon>
        <taxon>Alphaproteobacteria</taxon>
        <taxon>Sphingomonadales</taxon>
        <taxon>Sphingomonadaceae</taxon>
        <taxon>Alterisphingorhabdus (ex Yan et al. 2024)</taxon>
    </lineage>
</organism>
<evidence type="ECO:0000256" key="1">
    <source>
        <dbReference type="ARBA" id="ARBA00006484"/>
    </source>
</evidence>
<keyword evidence="4" id="KW-1185">Reference proteome</keyword>
<dbReference type="Pfam" id="PF00106">
    <property type="entry name" value="adh_short"/>
    <property type="match status" value="1"/>
</dbReference>
<sequence>MSKPTSDTPNGSGPEMLFGDRFKGVRAVVIGGRGAIGAEVVSQLKSLGASVIIGSHSHDGIATAAADLEGDGQATLQVDLRDAPSIQTFAQQVSTLMPSVDVLILTAGRSVQVPLKQIERLTDEIIDDVFASAATGVLKTARAFAPLMRQGQDPVMVFVGSVAALTGGGSNIAYASAKGALETMAIGLAKALAPDIRVLTISPSALETPFVADRDESFIEATVKATPIGRLTGIDEVALAILSAARLLTASTGISIPVDGGRHL</sequence>
<dbReference type="InterPro" id="IPR020904">
    <property type="entry name" value="Sc_DH/Rdtase_CS"/>
</dbReference>
<dbReference type="PANTHER" id="PTHR43477:SF1">
    <property type="entry name" value="DIHYDROANTICAPSIN 7-DEHYDROGENASE"/>
    <property type="match status" value="1"/>
</dbReference>
<dbReference type="PRINTS" id="PR00081">
    <property type="entry name" value="GDHRDH"/>
</dbReference>
<dbReference type="InterPro" id="IPR036291">
    <property type="entry name" value="NAD(P)-bd_dom_sf"/>
</dbReference>
<proteinExistence type="inferred from homology"/>
<dbReference type="Proteomes" id="UP001302429">
    <property type="component" value="Chromosome"/>
</dbReference>
<dbReference type="PANTHER" id="PTHR43477">
    <property type="entry name" value="DIHYDROANTICAPSIN 7-DEHYDROGENASE"/>
    <property type="match status" value="1"/>
</dbReference>
<dbReference type="GO" id="GO:0016491">
    <property type="term" value="F:oxidoreductase activity"/>
    <property type="evidence" value="ECO:0007669"/>
    <property type="project" value="UniProtKB-KW"/>
</dbReference>
<dbReference type="InterPro" id="IPR002347">
    <property type="entry name" value="SDR_fam"/>
</dbReference>
<protein>
    <submittedName>
        <fullName evidence="3">SDR family oxidoreductase</fullName>
        <ecNumber evidence="3">1.-.-.-</ecNumber>
    </submittedName>
</protein>
<evidence type="ECO:0000313" key="4">
    <source>
        <dbReference type="Proteomes" id="UP001302429"/>
    </source>
</evidence>
<dbReference type="CDD" id="cd05233">
    <property type="entry name" value="SDR_c"/>
    <property type="match status" value="1"/>
</dbReference>
<dbReference type="Gene3D" id="3.40.50.720">
    <property type="entry name" value="NAD(P)-binding Rossmann-like Domain"/>
    <property type="match status" value="1"/>
</dbReference>
<dbReference type="InterPro" id="IPR051122">
    <property type="entry name" value="SDR_DHRS6-like"/>
</dbReference>
<reference evidence="3 4" key="1">
    <citation type="submission" date="2023-10" db="EMBL/GenBank/DDBJ databases">
        <title>Complete genome sequence of a Sphingomonadaceae bacterium.</title>
        <authorList>
            <person name="Yan C."/>
        </authorList>
    </citation>
    <scope>NUCLEOTIDE SEQUENCE [LARGE SCALE GENOMIC DNA]</scope>
    <source>
        <strain evidence="3 4">SCSIO 66989</strain>
    </source>
</reference>
<dbReference type="AlphaFoldDB" id="A0AA97FAG5"/>
<dbReference type="EC" id="1.-.-.-" evidence="3"/>
<dbReference type="EMBL" id="CP136594">
    <property type="protein sequence ID" value="WOE75490.1"/>
    <property type="molecule type" value="Genomic_DNA"/>
</dbReference>
<dbReference type="RefSeq" id="WP_317082446.1">
    <property type="nucleotide sequence ID" value="NZ_CP136594.1"/>
</dbReference>
<name>A0AA97FAG5_9SPHN</name>
<keyword evidence="2 3" id="KW-0560">Oxidoreductase</keyword>
<dbReference type="KEGG" id="acoa:RB602_01895"/>
<accession>A0AA97FAG5</accession>
<dbReference type="PROSITE" id="PS00061">
    <property type="entry name" value="ADH_SHORT"/>
    <property type="match status" value="1"/>
</dbReference>
<evidence type="ECO:0000256" key="2">
    <source>
        <dbReference type="ARBA" id="ARBA00023002"/>
    </source>
</evidence>